<feature type="transmembrane region" description="Helical" evidence="1">
    <location>
        <begin position="21"/>
        <end position="40"/>
    </location>
</feature>
<dbReference type="InterPro" id="IPR050879">
    <property type="entry name" value="Acyltransferase_3"/>
</dbReference>
<dbReference type="EMBL" id="PIYS01000004">
    <property type="protein sequence ID" value="PKF72353.1"/>
    <property type="molecule type" value="Genomic_DNA"/>
</dbReference>
<keyword evidence="1" id="KW-1133">Transmembrane helix</keyword>
<comment type="caution">
    <text evidence="4">The sequence shown here is derived from an EMBL/GenBank/DDBJ whole genome shotgun (WGS) entry which is preliminary data.</text>
</comment>
<dbReference type="AlphaFoldDB" id="A0A2I0CT19"/>
<name>A0A2I0CT19_9PSED</name>
<evidence type="ECO:0000313" key="4">
    <source>
        <dbReference type="EMBL" id="PKF72353.1"/>
    </source>
</evidence>
<reference evidence="5" key="1">
    <citation type="submission" date="2017-12" db="EMBL/GenBank/DDBJ databases">
        <authorList>
            <person name="Yu X.-Y."/>
        </authorList>
    </citation>
    <scope>NUCLEOTIDE SEQUENCE [LARGE SCALE GENOMIC DNA]</scope>
    <source>
        <strain evidence="5">ZYSR67-Z</strain>
    </source>
</reference>
<accession>A0A2I0CT19</accession>
<dbReference type="InterPro" id="IPR002656">
    <property type="entry name" value="Acyl_transf_3_dom"/>
</dbReference>
<gene>
    <name evidence="4" type="ORF">CW360_03820</name>
</gene>
<evidence type="ECO:0000313" key="5">
    <source>
        <dbReference type="Proteomes" id="UP000242861"/>
    </source>
</evidence>
<feature type="domain" description="Acyltransferase 3" evidence="2">
    <location>
        <begin position="16"/>
        <end position="330"/>
    </location>
</feature>
<protein>
    <submittedName>
        <fullName evidence="4">Acyltransferase</fullName>
    </submittedName>
</protein>
<organism evidence="4 5">
    <name type="scientific">Pseudomonas fluvialis</name>
    <dbReference type="NCBI Taxonomy" id="1793966"/>
    <lineage>
        <taxon>Bacteria</taxon>
        <taxon>Pseudomonadati</taxon>
        <taxon>Pseudomonadota</taxon>
        <taxon>Gammaproteobacteria</taxon>
        <taxon>Pseudomonadales</taxon>
        <taxon>Pseudomonadaceae</taxon>
        <taxon>Pseudomonas</taxon>
    </lineage>
</organism>
<dbReference type="PANTHER" id="PTHR23028:SF53">
    <property type="entry name" value="ACYL_TRANSF_3 DOMAIN-CONTAINING PROTEIN"/>
    <property type="match status" value="1"/>
</dbReference>
<dbReference type="GO" id="GO:0009103">
    <property type="term" value="P:lipopolysaccharide biosynthetic process"/>
    <property type="evidence" value="ECO:0007669"/>
    <property type="project" value="TreeGrafter"/>
</dbReference>
<proteinExistence type="predicted"/>
<dbReference type="PANTHER" id="PTHR23028">
    <property type="entry name" value="ACETYLTRANSFERASE"/>
    <property type="match status" value="1"/>
</dbReference>
<sequence length="662" mass="73768">MSKSASTTRVQAGFRADINGLRAWAVLAVVLYHFAIPGFSGGFSGVDVFFVISGFLMAGIVVGGLERQRFNLADFYLARARRILPALLVLVAAVLLVGWWLLIPSDYQVLGRHARESVLFTANLQYLSEAGYFDAASHEKWLLHTWSLAVEWQFYLLYPLALLAFQRFFASWRALLTVHVLALLVSLALGVWWTLETPGKAFYLLAPRAWELLLGGCVFLVSQRWSPSPALARGMELSGLLAIVFSMTLLDAGRAWPGAWALLPTLGAAAVLLARRESLWTASRLAQWLGTRSYSIYLWHWPLVAGLVYFDRQHLGYWVAAGIVLSLLLGDLSYRLIEGPSRRWLATRSRWACLGWLLLALLVVALSAQAVRRSGFPDRLPESLAQVEAQRHNKNPRQDECLKADARCVFGGERVRALVVGDSHADAIVNAIVAALPEAEDGLYFRAESACLFVKGVRWAGKGEREDCQQLLREVPQELADADPRLPLILIHRTSAYVFGQDLDPHNPSPRPMVYFSELRAGNDPAFQAEFRQHYLDTLCTLARQRPVYLLRPVPEMPVHVPKAVGRALMRGLPADVSISREDYRQRHAFVWALQDEAASQCGVQLLDPLPYLCDEQVCHGSVAGVPRYVDMDHLSESGNRLLTPLFAPIFAQPAAEPATER</sequence>
<evidence type="ECO:0000259" key="2">
    <source>
        <dbReference type="Pfam" id="PF01757"/>
    </source>
</evidence>
<keyword evidence="1" id="KW-0812">Transmembrane</keyword>
<feature type="domain" description="SGNH" evidence="3">
    <location>
        <begin position="403"/>
        <end position="649"/>
    </location>
</feature>
<feature type="transmembrane region" description="Helical" evidence="1">
    <location>
        <begin position="349"/>
        <end position="371"/>
    </location>
</feature>
<evidence type="ECO:0000259" key="3">
    <source>
        <dbReference type="Pfam" id="PF19040"/>
    </source>
</evidence>
<feature type="transmembrane region" description="Helical" evidence="1">
    <location>
        <begin position="152"/>
        <end position="169"/>
    </location>
</feature>
<dbReference type="RefSeq" id="WP_101192809.1">
    <property type="nucleotide sequence ID" value="NZ_PIYS01000004.1"/>
</dbReference>
<dbReference type="GO" id="GO:0016020">
    <property type="term" value="C:membrane"/>
    <property type="evidence" value="ECO:0007669"/>
    <property type="project" value="TreeGrafter"/>
</dbReference>
<feature type="transmembrane region" description="Helical" evidence="1">
    <location>
        <begin position="86"/>
        <end position="103"/>
    </location>
</feature>
<dbReference type="GO" id="GO:0016747">
    <property type="term" value="F:acyltransferase activity, transferring groups other than amino-acyl groups"/>
    <property type="evidence" value="ECO:0007669"/>
    <property type="project" value="InterPro"/>
</dbReference>
<dbReference type="Pfam" id="PF19040">
    <property type="entry name" value="SGNH"/>
    <property type="match status" value="1"/>
</dbReference>
<feature type="transmembrane region" description="Helical" evidence="1">
    <location>
        <begin position="176"/>
        <end position="195"/>
    </location>
</feature>
<keyword evidence="1" id="KW-0472">Membrane</keyword>
<keyword evidence="4" id="KW-0012">Acyltransferase</keyword>
<feature type="transmembrane region" description="Helical" evidence="1">
    <location>
        <begin position="316"/>
        <end position="337"/>
    </location>
</feature>
<dbReference type="Pfam" id="PF01757">
    <property type="entry name" value="Acyl_transf_3"/>
    <property type="match status" value="1"/>
</dbReference>
<feature type="transmembrane region" description="Helical" evidence="1">
    <location>
        <begin position="294"/>
        <end position="310"/>
    </location>
</feature>
<evidence type="ECO:0000256" key="1">
    <source>
        <dbReference type="SAM" id="Phobius"/>
    </source>
</evidence>
<feature type="transmembrane region" description="Helical" evidence="1">
    <location>
        <begin position="46"/>
        <end position="65"/>
    </location>
</feature>
<dbReference type="Proteomes" id="UP000242861">
    <property type="component" value="Unassembled WGS sequence"/>
</dbReference>
<dbReference type="InterPro" id="IPR043968">
    <property type="entry name" value="SGNH"/>
</dbReference>
<feature type="transmembrane region" description="Helical" evidence="1">
    <location>
        <begin position="255"/>
        <end position="274"/>
    </location>
</feature>
<keyword evidence="4" id="KW-0808">Transferase</keyword>